<dbReference type="InterPro" id="IPR049046">
    <property type="entry name" value="Beta-AFase-like_GH127_middle"/>
</dbReference>
<protein>
    <recommendedName>
        <fullName evidence="2">Non-reducing end beta-L-arabinofuranosidase-like GH127 middle domain-containing protein</fullName>
    </recommendedName>
</protein>
<sequence length="190" mass="21442">MGCCRSVALRTTRDLHRDWPSSRHITDRTGERGGESQWLKSAVEPYSATPWTCTRWPVTLRRWPCSQAWRRGEAAQRPAHPDPAAEHVLSRHRQETRFPESPSTRLTFTGSGQTTRKLRIPSWTSNARIRINGTTNPSTMPTLNPASIRTTSTPLQFTATASTGPVNLLPFYAMHGQRYTVYWRIGSAAP</sequence>
<feature type="compositionally biased region" description="Basic and acidic residues" evidence="1">
    <location>
        <begin position="72"/>
        <end position="98"/>
    </location>
</feature>
<feature type="region of interest" description="Disordered" evidence="1">
    <location>
        <begin position="72"/>
        <end position="115"/>
    </location>
</feature>
<feature type="domain" description="Non-reducing end beta-L-arabinofuranosidase-like GH127 middle" evidence="2">
    <location>
        <begin position="93"/>
        <end position="136"/>
    </location>
</feature>
<name>A0A428ZJ53_KIBAR</name>
<dbReference type="Pfam" id="PF20736">
    <property type="entry name" value="Glyco_hydro127M"/>
    <property type="match status" value="1"/>
</dbReference>
<accession>A0A428ZJ53</accession>
<evidence type="ECO:0000256" key="1">
    <source>
        <dbReference type="SAM" id="MobiDB-lite"/>
    </source>
</evidence>
<comment type="caution">
    <text evidence="3">The sequence shown here is derived from an EMBL/GenBank/DDBJ whole genome shotgun (WGS) entry which is preliminary data.</text>
</comment>
<evidence type="ECO:0000313" key="4">
    <source>
        <dbReference type="Proteomes" id="UP000287547"/>
    </source>
</evidence>
<dbReference type="Proteomes" id="UP000287547">
    <property type="component" value="Unassembled WGS sequence"/>
</dbReference>
<reference evidence="3 4" key="1">
    <citation type="submission" date="2018-05" db="EMBL/GenBank/DDBJ databases">
        <title>Evolution of GPA BGCs.</title>
        <authorList>
            <person name="Waglechner N."/>
            <person name="Wright G.D."/>
        </authorList>
    </citation>
    <scope>NUCLEOTIDE SEQUENCE [LARGE SCALE GENOMIC DNA]</scope>
    <source>
        <strain evidence="3 4">A82846</strain>
    </source>
</reference>
<dbReference type="EMBL" id="QHKI01000005">
    <property type="protein sequence ID" value="RSM87988.1"/>
    <property type="molecule type" value="Genomic_DNA"/>
</dbReference>
<organism evidence="3 4">
    <name type="scientific">Kibdelosporangium aridum</name>
    <dbReference type="NCBI Taxonomy" id="2030"/>
    <lineage>
        <taxon>Bacteria</taxon>
        <taxon>Bacillati</taxon>
        <taxon>Actinomycetota</taxon>
        <taxon>Actinomycetes</taxon>
        <taxon>Pseudonocardiales</taxon>
        <taxon>Pseudonocardiaceae</taxon>
        <taxon>Kibdelosporangium</taxon>
    </lineage>
</organism>
<dbReference type="OrthoDB" id="9757939at2"/>
<evidence type="ECO:0000313" key="3">
    <source>
        <dbReference type="EMBL" id="RSM87988.1"/>
    </source>
</evidence>
<evidence type="ECO:0000259" key="2">
    <source>
        <dbReference type="Pfam" id="PF20736"/>
    </source>
</evidence>
<proteinExistence type="predicted"/>
<gene>
    <name evidence="3" type="ORF">DMH04_09750</name>
</gene>
<feature type="compositionally biased region" description="Polar residues" evidence="1">
    <location>
        <begin position="101"/>
        <end position="115"/>
    </location>
</feature>
<dbReference type="AlphaFoldDB" id="A0A428ZJ53"/>